<dbReference type="EMBL" id="VIFY01000022">
    <property type="protein sequence ID" value="TQB75212.1"/>
    <property type="molecule type" value="Genomic_DNA"/>
</dbReference>
<gene>
    <name evidence="2" type="ORF">MPDQ_003465</name>
</gene>
<name>A0A507R279_MONPU</name>
<organism evidence="2 3">
    <name type="scientific">Monascus purpureus</name>
    <name type="common">Red mold</name>
    <name type="synonym">Monascus anka</name>
    <dbReference type="NCBI Taxonomy" id="5098"/>
    <lineage>
        <taxon>Eukaryota</taxon>
        <taxon>Fungi</taxon>
        <taxon>Dikarya</taxon>
        <taxon>Ascomycota</taxon>
        <taxon>Pezizomycotina</taxon>
        <taxon>Eurotiomycetes</taxon>
        <taxon>Eurotiomycetidae</taxon>
        <taxon>Eurotiales</taxon>
        <taxon>Aspergillaceae</taxon>
        <taxon>Monascus</taxon>
    </lineage>
</organism>
<protein>
    <submittedName>
        <fullName evidence="2">Uncharacterized protein</fullName>
    </submittedName>
</protein>
<evidence type="ECO:0000313" key="3">
    <source>
        <dbReference type="Proteomes" id="UP000319663"/>
    </source>
</evidence>
<feature type="compositionally biased region" description="Low complexity" evidence="1">
    <location>
        <begin position="1"/>
        <end position="10"/>
    </location>
</feature>
<feature type="region of interest" description="Disordered" evidence="1">
    <location>
        <begin position="1"/>
        <end position="25"/>
    </location>
</feature>
<reference evidence="2 3" key="1">
    <citation type="submission" date="2019-06" db="EMBL/GenBank/DDBJ databases">
        <title>Wine fermentation using esterase from Monascus purpureus.</title>
        <authorList>
            <person name="Geng C."/>
            <person name="Zhang Y."/>
        </authorList>
    </citation>
    <scope>NUCLEOTIDE SEQUENCE [LARGE SCALE GENOMIC DNA]</scope>
    <source>
        <strain evidence="2">HQ1</strain>
    </source>
</reference>
<accession>A0A507R279</accession>
<comment type="caution">
    <text evidence="2">The sequence shown here is derived from an EMBL/GenBank/DDBJ whole genome shotgun (WGS) entry which is preliminary data.</text>
</comment>
<evidence type="ECO:0000256" key="1">
    <source>
        <dbReference type="SAM" id="MobiDB-lite"/>
    </source>
</evidence>
<proteinExistence type="predicted"/>
<evidence type="ECO:0000313" key="2">
    <source>
        <dbReference type="EMBL" id="TQB75212.1"/>
    </source>
</evidence>
<dbReference type="Proteomes" id="UP000319663">
    <property type="component" value="Unassembled WGS sequence"/>
</dbReference>
<keyword evidence="3" id="KW-1185">Reference proteome</keyword>
<dbReference type="AlphaFoldDB" id="A0A507R279"/>
<sequence length="113" mass="12520">MNRISSNNSVKSRRSRVMRMSESRAGVGTARATGWLGRTHSGAEFFEKQFPHIHVGNLALPGYAAENKETIHVLLELGVILARGPTGEDASWERMADIDVYSYQFINVKEKGG</sequence>